<sequence>MDVKTPRSKKIFNRSQIIDLIADGKVIVIYKNNVLNLTSWIKKHPGGDKAAYHMIGKDATDEMHAYHCDETVDTFKRFKIGEIEGSRWENLLPPIQGGIYLKGGHHHENRHNNNNKETLDNKLDNDNSNSNSNSNSTSDLECLTTTNSCDSIDNNSISEIDIANYKGVGFIPSVKPVVPQNQLVTKTNMEKFFPIINEEMKKKVIRNPKILLTNYDNKLSQEDVMSLPSLDYDSQRILRDKYNELHQTIIDYGLYKCNYWDYFREIMKIGSLFLYSLIFLKLNQLILSAIFIGMAWHQGTFIAHDAGHIGITHNYQIDNIFGMIIADWFGGLSLGWWKRNHNVHHLITNDPIHDPDIQHLPFFAVSVRLFQNIYSTYYDKILPFDKFSQILIPLQKYLYYPILCFGRFNLYRLSWTHVIYGQGPRHGKAAWFRYFEFFGLCFFFYWFFYLLVFKSIEGNWNKFNYIMISHITTMLVHVQITLSHFPMSTADLGVSESFPSRQVRTTMDVDCPEWLDFLHGGLQFQAIHHLFPRLPRHNLRKAQPFVIKFCEEVGLSYSIYGFGEGNEIVISRLADIGKQCSIFLDATRHYEGDLY</sequence>
<dbReference type="EC" id="1.14.19.18" evidence="6"/>
<dbReference type="GeneID" id="8046682"/>
<dbReference type="FunFam" id="3.10.120.10:FF:000043">
    <property type="entry name" value="Potential delta(6)-or delta(8)-desaturase, putative"/>
    <property type="match status" value="1"/>
</dbReference>
<dbReference type="KEGG" id="cdu:CD36_82690"/>
<dbReference type="SMART" id="SM01117">
    <property type="entry name" value="Cyt-b5"/>
    <property type="match status" value="1"/>
</dbReference>
<evidence type="ECO:0000256" key="4">
    <source>
        <dbReference type="ARBA" id="ARBA00004991"/>
    </source>
</evidence>
<keyword evidence="9 19" id="KW-0812">Transmembrane</keyword>
<dbReference type="InterPro" id="IPR036400">
    <property type="entry name" value="Cyt_B5-like_heme/steroid_sf"/>
</dbReference>
<keyword evidence="12 19" id="KW-1133">Transmembrane helix</keyword>
<dbReference type="InterPro" id="IPR012171">
    <property type="entry name" value="Fatty_acid_desaturase"/>
</dbReference>
<dbReference type="CDD" id="cd03506">
    <property type="entry name" value="Delta6-FADS-like"/>
    <property type="match status" value="1"/>
</dbReference>
<gene>
    <name evidence="21" type="ordered locus">Cd36_82690</name>
    <name evidence="22" type="ORF">CD36_82690</name>
</gene>
<feature type="region of interest" description="Disordered" evidence="18">
    <location>
        <begin position="102"/>
        <end position="140"/>
    </location>
</feature>
<feature type="transmembrane region" description="Helical" evidence="19">
    <location>
        <begin position="434"/>
        <end position="453"/>
    </location>
</feature>
<keyword evidence="14" id="KW-0408">Iron</keyword>
<evidence type="ECO:0000256" key="17">
    <source>
        <dbReference type="ARBA" id="ARBA00047420"/>
    </source>
</evidence>
<dbReference type="Pfam" id="PF00487">
    <property type="entry name" value="FA_desaturase"/>
    <property type="match status" value="1"/>
</dbReference>
<feature type="transmembrane region" description="Helical" evidence="19">
    <location>
        <begin position="272"/>
        <end position="296"/>
    </location>
</feature>
<dbReference type="UniPathway" id="UPA00222"/>
<proteinExistence type="inferred from homology"/>
<evidence type="ECO:0000313" key="21">
    <source>
        <dbReference type="CGD" id="CAL0000168469"/>
    </source>
</evidence>
<keyword evidence="10" id="KW-0479">Metal-binding</keyword>
<dbReference type="EMBL" id="FM992690">
    <property type="protein sequence ID" value="CAX42788.1"/>
    <property type="molecule type" value="Genomic_DNA"/>
</dbReference>
<evidence type="ECO:0000256" key="10">
    <source>
        <dbReference type="ARBA" id="ARBA00022723"/>
    </source>
</evidence>
<comment type="pathway">
    <text evidence="4">Sphingolipid metabolism.</text>
</comment>
<evidence type="ECO:0000256" key="11">
    <source>
        <dbReference type="ARBA" id="ARBA00022919"/>
    </source>
</evidence>
<dbReference type="CGD" id="CAL0000168469">
    <property type="gene designation" value="Cd36_82690"/>
</dbReference>
<comment type="pathway">
    <text evidence="3">Lipid metabolism; sphingolipid metabolism.</text>
</comment>
<dbReference type="Proteomes" id="UP000002605">
    <property type="component" value="Chromosome 3"/>
</dbReference>
<dbReference type="Pfam" id="PF00173">
    <property type="entry name" value="Cyt-b5"/>
    <property type="match status" value="1"/>
</dbReference>
<comment type="similarity">
    <text evidence="5">Belongs to the fatty acid desaturase type 1 family.</text>
</comment>
<dbReference type="PROSITE" id="PS50255">
    <property type="entry name" value="CYTOCHROME_B5_2"/>
    <property type="match status" value="1"/>
</dbReference>
<dbReference type="RefSeq" id="XP_002419199.1">
    <property type="nucleotide sequence ID" value="XM_002419154.1"/>
</dbReference>
<evidence type="ECO:0000259" key="20">
    <source>
        <dbReference type="PROSITE" id="PS50255"/>
    </source>
</evidence>
<comment type="catalytic activity">
    <reaction evidence="17">
        <text>an N-acylsphing-4-enine + 2 Fe(II)-[cytochrome b5] + O2 + 2 H(+) = a (4E,8E)-4-sphinga-4,8-dienine ceramide + 2 Fe(III)-[cytochrome b5] + 2 H2O</text>
        <dbReference type="Rhea" id="RHEA:46280"/>
        <dbReference type="Rhea" id="RHEA-COMP:10438"/>
        <dbReference type="Rhea" id="RHEA-COMP:10439"/>
        <dbReference type="ChEBI" id="CHEBI:15377"/>
        <dbReference type="ChEBI" id="CHEBI:15378"/>
        <dbReference type="ChEBI" id="CHEBI:15379"/>
        <dbReference type="ChEBI" id="CHEBI:29033"/>
        <dbReference type="ChEBI" id="CHEBI:29034"/>
        <dbReference type="ChEBI" id="CHEBI:52639"/>
        <dbReference type="ChEBI" id="CHEBI:85953"/>
        <dbReference type="EC" id="1.14.19.18"/>
    </reaction>
</comment>
<evidence type="ECO:0000256" key="18">
    <source>
        <dbReference type="SAM" id="MobiDB-lite"/>
    </source>
</evidence>
<accession>B9WDN2</accession>
<feature type="compositionally biased region" description="Low complexity" evidence="18">
    <location>
        <begin position="126"/>
        <end position="140"/>
    </location>
</feature>
<evidence type="ECO:0000256" key="1">
    <source>
        <dbReference type="ARBA" id="ARBA00002593"/>
    </source>
</evidence>
<feature type="domain" description="Cytochrome b5 heme-binding" evidence="20">
    <location>
        <begin position="9"/>
        <end position="84"/>
    </location>
</feature>
<reference evidence="22 23" key="1">
    <citation type="journal article" date="2009" name="Genome Res.">
        <title>Comparative genomics of the fungal pathogens Candida dubliniensis and Candida albicans.</title>
        <authorList>
            <person name="Jackson A.P."/>
            <person name="Gamble J.A."/>
            <person name="Yeomans T."/>
            <person name="Moran G.P."/>
            <person name="Saunders D."/>
            <person name="Harris D."/>
            <person name="Aslett M."/>
            <person name="Barrell J.F."/>
            <person name="Butler G."/>
            <person name="Citiulo F."/>
            <person name="Coleman D.C."/>
            <person name="de Groot P.W.J."/>
            <person name="Goodwin T.J."/>
            <person name="Quail M.A."/>
            <person name="McQuillan J."/>
            <person name="Munro C.A."/>
            <person name="Pain A."/>
            <person name="Poulter R.T."/>
            <person name="Rajandream M.A."/>
            <person name="Renauld H."/>
            <person name="Spiering M.J."/>
            <person name="Tivey A."/>
            <person name="Gow N.A.R."/>
            <person name="Barrell B."/>
            <person name="Sullivan D.J."/>
            <person name="Berriman M."/>
        </authorList>
    </citation>
    <scope>NUCLEOTIDE SEQUENCE [LARGE SCALE GENOMIC DNA]</scope>
    <source>
        <strain evidence="23">CD36 / ATCC MYA-646 / CBS 7987 / NCPF 3949 / NRRL Y-17841</strain>
    </source>
</reference>
<comment type="subcellular location">
    <subcellularLocation>
        <location evidence="2">Membrane</location>
        <topology evidence="2">Multi-pass membrane protein</topology>
    </subcellularLocation>
</comment>
<evidence type="ECO:0000256" key="13">
    <source>
        <dbReference type="ARBA" id="ARBA00023002"/>
    </source>
</evidence>
<dbReference type="PANTHER" id="PTHR19353">
    <property type="entry name" value="FATTY ACID DESATURASE 2"/>
    <property type="match status" value="1"/>
</dbReference>
<dbReference type="InterPro" id="IPR005804">
    <property type="entry name" value="FA_desaturase_dom"/>
</dbReference>
<evidence type="ECO:0000256" key="7">
    <source>
        <dbReference type="ARBA" id="ARBA00016939"/>
    </source>
</evidence>
<evidence type="ECO:0000256" key="8">
    <source>
        <dbReference type="ARBA" id="ARBA00022617"/>
    </source>
</evidence>
<keyword evidence="15" id="KW-0443">Lipid metabolism</keyword>
<dbReference type="GO" id="GO:0016717">
    <property type="term" value="F:oxidoreductase activity, acting on paired donors, with oxidation of a pair of donors resulting in the reduction of molecular oxygen to two molecules of water"/>
    <property type="evidence" value="ECO:0007669"/>
    <property type="project" value="TreeGrafter"/>
</dbReference>
<evidence type="ECO:0000256" key="9">
    <source>
        <dbReference type="ARBA" id="ARBA00022692"/>
    </source>
</evidence>
<dbReference type="GO" id="GO:0006665">
    <property type="term" value="P:sphingolipid metabolic process"/>
    <property type="evidence" value="ECO:0007669"/>
    <property type="project" value="UniProtKB-UniPathway"/>
</dbReference>
<evidence type="ECO:0000313" key="22">
    <source>
        <dbReference type="EMBL" id="CAX42788.1"/>
    </source>
</evidence>
<evidence type="ECO:0000256" key="6">
    <source>
        <dbReference type="ARBA" id="ARBA00012019"/>
    </source>
</evidence>
<evidence type="ECO:0000256" key="15">
    <source>
        <dbReference type="ARBA" id="ARBA00023098"/>
    </source>
</evidence>
<name>B9WDN2_CANDC</name>
<dbReference type="SUPFAM" id="SSF55856">
    <property type="entry name" value="Cytochrome b5-like heme/steroid binding domain"/>
    <property type="match status" value="1"/>
</dbReference>
<dbReference type="eggNOG" id="KOG4232">
    <property type="taxonomic scope" value="Eukaryota"/>
</dbReference>
<evidence type="ECO:0000313" key="23">
    <source>
        <dbReference type="Proteomes" id="UP000002605"/>
    </source>
</evidence>
<dbReference type="PANTHER" id="PTHR19353:SF30">
    <property type="entry name" value="DELTA 8-(E)-SPHINGOLIPID DESATURASE"/>
    <property type="match status" value="1"/>
</dbReference>
<dbReference type="GO" id="GO:0046872">
    <property type="term" value="F:metal ion binding"/>
    <property type="evidence" value="ECO:0007669"/>
    <property type="project" value="UniProtKB-KW"/>
</dbReference>
<comment type="function">
    <text evidence="1">Delta(8)-fatty-acid desaturase which introduces a double bond at the 8-position in the long-chain base (LCB) of ceramides. Required for the formation of the di-unsaturated sphingoid base (E,E)-sphinga-4,8-dienine during glucosylceramide (GluCer) biosynthesis.</text>
</comment>
<evidence type="ECO:0000256" key="14">
    <source>
        <dbReference type="ARBA" id="ARBA00023004"/>
    </source>
</evidence>
<dbReference type="PIRSF" id="PIRSF015921">
    <property type="entry name" value="FA_sphinglp_des"/>
    <property type="match status" value="1"/>
</dbReference>
<evidence type="ECO:0000256" key="12">
    <source>
        <dbReference type="ARBA" id="ARBA00022989"/>
    </source>
</evidence>
<dbReference type="GO" id="GO:0016020">
    <property type="term" value="C:membrane"/>
    <property type="evidence" value="ECO:0007669"/>
    <property type="project" value="UniProtKB-SubCell"/>
</dbReference>
<keyword evidence="23" id="KW-1185">Reference proteome</keyword>
<protein>
    <recommendedName>
        <fullName evidence="7">Delta 8-(E)-sphingolipid desaturase</fullName>
        <ecNumber evidence="6">1.14.19.18</ecNumber>
    </recommendedName>
</protein>
<organism evidence="22 23">
    <name type="scientific">Candida dubliniensis (strain CD36 / ATCC MYA-646 / CBS 7987 / NCPF 3949 / NRRL Y-17841)</name>
    <name type="common">Yeast</name>
    <dbReference type="NCBI Taxonomy" id="573826"/>
    <lineage>
        <taxon>Eukaryota</taxon>
        <taxon>Fungi</taxon>
        <taxon>Dikarya</taxon>
        <taxon>Ascomycota</taxon>
        <taxon>Saccharomycotina</taxon>
        <taxon>Pichiomycetes</taxon>
        <taxon>Debaryomycetaceae</taxon>
        <taxon>Candida/Lodderomyces clade</taxon>
        <taxon>Candida</taxon>
    </lineage>
</organism>
<dbReference type="AlphaFoldDB" id="B9WDN2"/>
<dbReference type="InterPro" id="IPR001199">
    <property type="entry name" value="Cyt_B5-like_heme/steroid-bd"/>
</dbReference>
<evidence type="ECO:0000256" key="2">
    <source>
        <dbReference type="ARBA" id="ARBA00004141"/>
    </source>
</evidence>
<keyword evidence="11" id="KW-0746">Sphingolipid metabolism</keyword>
<keyword evidence="16 19" id="KW-0472">Membrane</keyword>
<dbReference type="Gene3D" id="3.10.120.10">
    <property type="entry name" value="Cytochrome b5-like heme/steroid binding domain"/>
    <property type="match status" value="1"/>
</dbReference>
<dbReference type="HOGENOM" id="CLU_016265_3_1_1"/>
<evidence type="ECO:0000256" key="5">
    <source>
        <dbReference type="ARBA" id="ARBA00009295"/>
    </source>
</evidence>
<feature type="transmembrane region" description="Helical" evidence="19">
    <location>
        <begin position="316"/>
        <end position="337"/>
    </location>
</feature>
<dbReference type="OrthoDB" id="260091at2759"/>
<keyword evidence="13" id="KW-0560">Oxidoreductase</keyword>
<evidence type="ECO:0000256" key="16">
    <source>
        <dbReference type="ARBA" id="ARBA00023136"/>
    </source>
</evidence>
<evidence type="ECO:0000256" key="19">
    <source>
        <dbReference type="SAM" id="Phobius"/>
    </source>
</evidence>
<evidence type="ECO:0000256" key="3">
    <source>
        <dbReference type="ARBA" id="ARBA00004760"/>
    </source>
</evidence>
<dbReference type="VEuPathDB" id="FungiDB:CD36_82690"/>
<keyword evidence="8" id="KW-0349">Heme</keyword>